<dbReference type="Proteomes" id="UP000614216">
    <property type="component" value="Unassembled WGS sequence"/>
</dbReference>
<proteinExistence type="predicted"/>
<reference evidence="1" key="1">
    <citation type="submission" date="2021-01" db="EMBL/GenBank/DDBJ databases">
        <title>Fulvivirga kasyanovii gen. nov., sp nov., a novel member of the phylum Bacteroidetes isolated from seawater in a mussel farm.</title>
        <authorList>
            <person name="Zhao L.-H."/>
            <person name="Wang Z.-J."/>
        </authorList>
    </citation>
    <scope>NUCLEOTIDE SEQUENCE</scope>
    <source>
        <strain evidence="1">29W222</strain>
    </source>
</reference>
<protein>
    <submittedName>
        <fullName evidence="1">TonB-dependent receptor</fullName>
    </submittedName>
</protein>
<dbReference type="RefSeq" id="WP_202858724.1">
    <property type="nucleotide sequence ID" value="NZ_JAEUGD010000066.1"/>
</dbReference>
<accession>A0A937G010</accession>
<name>A0A937G010_9BACT</name>
<organism evidence="1 2">
    <name type="scientific">Fulvivirga marina</name>
    <dbReference type="NCBI Taxonomy" id="2494733"/>
    <lineage>
        <taxon>Bacteria</taxon>
        <taxon>Pseudomonadati</taxon>
        <taxon>Bacteroidota</taxon>
        <taxon>Cytophagia</taxon>
        <taxon>Cytophagales</taxon>
        <taxon>Fulvivirgaceae</taxon>
        <taxon>Fulvivirga</taxon>
    </lineage>
</organism>
<comment type="caution">
    <text evidence="1">The sequence shown here is derived from an EMBL/GenBank/DDBJ whole genome shotgun (WGS) entry which is preliminary data.</text>
</comment>
<keyword evidence="2" id="KW-1185">Reference proteome</keyword>
<dbReference type="EMBL" id="JAEUGD010000066">
    <property type="protein sequence ID" value="MBL6449189.1"/>
    <property type="molecule type" value="Genomic_DNA"/>
</dbReference>
<dbReference type="AlphaFoldDB" id="A0A937G010"/>
<dbReference type="SUPFAM" id="SSF52374">
    <property type="entry name" value="Nucleotidylyl transferase"/>
    <property type="match status" value="1"/>
</dbReference>
<evidence type="ECO:0000313" key="1">
    <source>
        <dbReference type="EMBL" id="MBL6449189.1"/>
    </source>
</evidence>
<sequence length="483" mass="54725">MDSLRQLTTKEKALQVNLNKHIYGSFAEIGAGQDVAANFFKAGGASGTIAKTMSAYDMSFSDAIYGMCERYVCEPRLMKMLEHEYDLLIERLPHRAPTSKFFTFANTVEALNYERTNQPHGWIGLRFQCTPESEYNECIIHVKMHDNDAVLQQQALGIIGVNLIFGCFCIKDPEELLDSLSDGLTPGRIEIDMFRIYGPDFRHVDNRLMSLKLVRSGMTSAAMFGPDGNVMQPSEALYKKNVLVLRGRFRPVTHVNVDMLLTARRYFKNEPDVEKNKIVVLTELTLNDLRTEGEIDEKDFLNRVDIICSLGQNVMISNYPEYYKLVDYLSGITKGRKIGIILGIYNLQRVFEEKYYTNLRGGVLEAFGTLFGNNVKLYVYPSHKVGGEGLYTLDNFELPDNLQGLYQYLIDNSKLVNIKGANVDNLHIISDNVLAMIKSGQEGWEKMVPRKVVSAIKDKCLFDYPCEIGINAEEEEVKKKKAG</sequence>
<keyword evidence="1" id="KW-0675">Receptor</keyword>
<evidence type="ECO:0000313" key="2">
    <source>
        <dbReference type="Proteomes" id="UP000614216"/>
    </source>
</evidence>
<gene>
    <name evidence="1" type="ORF">JMN32_22965</name>
</gene>